<evidence type="ECO:0000313" key="1">
    <source>
        <dbReference type="EMBL" id="RHA93993.1"/>
    </source>
</evidence>
<organism evidence="1 2">
    <name type="scientific">Agathobacter rectalis</name>
    <dbReference type="NCBI Taxonomy" id="39491"/>
    <lineage>
        <taxon>Bacteria</taxon>
        <taxon>Bacillati</taxon>
        <taxon>Bacillota</taxon>
        <taxon>Clostridia</taxon>
        <taxon>Lachnospirales</taxon>
        <taxon>Lachnospiraceae</taxon>
        <taxon>Agathobacter</taxon>
    </lineage>
</organism>
<accession>A0A413U859</accession>
<reference evidence="1 2" key="1">
    <citation type="submission" date="2018-08" db="EMBL/GenBank/DDBJ databases">
        <title>A genome reference for cultivated species of the human gut microbiota.</title>
        <authorList>
            <person name="Zou Y."/>
            <person name="Xue W."/>
            <person name="Luo G."/>
        </authorList>
    </citation>
    <scope>NUCLEOTIDE SEQUENCE [LARGE SCALE GENOMIC DNA]</scope>
    <source>
        <strain evidence="1 2">AM42-17AT</strain>
    </source>
</reference>
<dbReference type="RefSeq" id="WP_118333460.1">
    <property type="nucleotide sequence ID" value="NZ_DAWDDN010000012.1"/>
</dbReference>
<comment type="caution">
    <text evidence="1">The sequence shown here is derived from an EMBL/GenBank/DDBJ whole genome shotgun (WGS) entry which is preliminary data.</text>
</comment>
<dbReference type="AlphaFoldDB" id="A0A413U859"/>
<dbReference type="EMBL" id="QSFZ01000002">
    <property type="protein sequence ID" value="RHA93993.1"/>
    <property type="molecule type" value="Genomic_DNA"/>
</dbReference>
<dbReference type="Proteomes" id="UP000286220">
    <property type="component" value="Unassembled WGS sequence"/>
</dbReference>
<sequence length="263" mass="27573">MTPYEASKLGEKYGKGNIVLSAISSVAEIGENSVKMHDVMVDENSNAYDKVGQAINVGGSLADFYGKLKIAKMSSTKSLRIVNNLEDCSKGVKNQILATESSLKYTTAATVGKKISTASTYIDIFDAGVSAVSSGVKRYGQVSKDGKVDIVDGASVGIYSATNGLSKLASSVTFGVVSFDGDKTAKELEDDVTNMVNSNSKLVQYIGNKNNPIVLRGLAAGCGAAELVGKKVVSGFCKVAEKAGKAAQTVWTVYDELNKAYGM</sequence>
<proteinExistence type="predicted"/>
<protein>
    <submittedName>
        <fullName evidence="1">Uncharacterized protein</fullName>
    </submittedName>
</protein>
<evidence type="ECO:0000313" key="2">
    <source>
        <dbReference type="Proteomes" id="UP000286220"/>
    </source>
</evidence>
<gene>
    <name evidence="1" type="ORF">DW912_02940</name>
</gene>
<name>A0A413U859_9FIRM</name>